<dbReference type="GeneID" id="25261018"/>
<dbReference type="AlphaFoldDB" id="A0A098VM89"/>
<sequence>MGSPCTATAVCLPTPDSASSPAKKKLSSKITSMKFMQRGLLPSGMSSHACGTSNHPRNRLVAKKGAKYLRQLGRNTKLRRHFPGSNKEETLQ</sequence>
<dbReference type="RefSeq" id="XP_013236507.1">
    <property type="nucleotide sequence ID" value="XM_013381053.1"/>
</dbReference>
<evidence type="ECO:0000313" key="3">
    <source>
        <dbReference type="Proteomes" id="UP000029725"/>
    </source>
</evidence>
<feature type="region of interest" description="Disordered" evidence="1">
    <location>
        <begin position="1"/>
        <end position="25"/>
    </location>
</feature>
<dbReference type="VEuPathDB" id="MicrosporidiaDB:DI09_8p190"/>
<evidence type="ECO:0000256" key="1">
    <source>
        <dbReference type="SAM" id="MobiDB-lite"/>
    </source>
</evidence>
<keyword evidence="3" id="KW-1185">Reference proteome</keyword>
<comment type="caution">
    <text evidence="2">The sequence shown here is derived from an EMBL/GenBank/DDBJ whole genome shotgun (WGS) entry which is preliminary data.</text>
</comment>
<dbReference type="EMBL" id="JMKJ01000601">
    <property type="protein sequence ID" value="KGG50080.1"/>
    <property type="molecule type" value="Genomic_DNA"/>
</dbReference>
<reference evidence="2 3" key="1">
    <citation type="submission" date="2014-04" db="EMBL/GenBank/DDBJ databases">
        <title>A new species of microsporidia sheds light on the evolution of extreme parasitism.</title>
        <authorList>
            <person name="Haag K.L."/>
            <person name="James T.Y."/>
            <person name="Larsson R."/>
            <person name="Schaer T.M."/>
            <person name="Refardt D."/>
            <person name="Pombert J.-F."/>
            <person name="Ebert D."/>
        </authorList>
    </citation>
    <scope>NUCLEOTIDE SEQUENCE [LARGE SCALE GENOMIC DNA]</scope>
    <source>
        <strain evidence="2 3">UGP3</strain>
        <tissue evidence="2">Spores</tissue>
    </source>
</reference>
<accession>A0A098VM89</accession>
<name>A0A098VM89_9MICR</name>
<proteinExistence type="predicted"/>
<protein>
    <submittedName>
        <fullName evidence="2">Uncharacterized protein</fullName>
    </submittedName>
</protein>
<gene>
    <name evidence="2" type="ORF">DI09_8p190</name>
</gene>
<dbReference type="HOGENOM" id="CLU_2413748_0_0_1"/>
<organism evidence="2 3">
    <name type="scientific">Mitosporidium daphniae</name>
    <dbReference type="NCBI Taxonomy" id="1485682"/>
    <lineage>
        <taxon>Eukaryota</taxon>
        <taxon>Fungi</taxon>
        <taxon>Fungi incertae sedis</taxon>
        <taxon>Microsporidia</taxon>
        <taxon>Mitosporidium</taxon>
    </lineage>
</organism>
<evidence type="ECO:0000313" key="2">
    <source>
        <dbReference type="EMBL" id="KGG50080.1"/>
    </source>
</evidence>
<dbReference type="Proteomes" id="UP000029725">
    <property type="component" value="Unassembled WGS sequence"/>
</dbReference>